<evidence type="ECO:0000313" key="1">
    <source>
        <dbReference type="EMBL" id="BAV99856.1"/>
    </source>
</evidence>
<sequence>MLIRVGLDQWMAVAGSNPQSQAPGHLVGLNTSGLAGCVAVGLGWGDVISLAHVYSDCTAATWVANGVGPGYMQTLTAAYDATQLLRPHVRPTGVIVYSDGTPAWLPRQLMQWLEERAVDIEIEEGEGASCRVWISQGRFGWSYNLAENPADNNNYTTSINAAAPILAYQALSPAAAPAAPPQGD</sequence>
<accession>A0AAU9B5T6</accession>
<dbReference type="EMBL" id="AP014940">
    <property type="protein sequence ID" value="BAV99856.1"/>
    <property type="molecule type" value="Genomic_DNA"/>
</dbReference>
<reference evidence="1 2" key="1">
    <citation type="journal article" date="2017" name="DNA Res.">
        <title>Complete genome sequence and expression profile of the commercial lytic enzyme producer Lysobacter enzymogenes M497-1.</title>
        <authorList>
            <person name="Takami H."/>
            <person name="Toyoda A."/>
            <person name="Uchiyama I."/>
            <person name="Itoh T."/>
            <person name="Takaki Y."/>
            <person name="Arai W."/>
            <person name="Nishi S."/>
            <person name="Kawai M."/>
            <person name="Shinya K."/>
            <person name="Ikeda H."/>
        </authorList>
    </citation>
    <scope>NUCLEOTIDE SEQUENCE [LARGE SCALE GENOMIC DNA]</scope>
    <source>
        <strain evidence="1 2">M497-1</strain>
    </source>
</reference>
<dbReference type="GeneID" id="83066159"/>
<organism evidence="1 2">
    <name type="scientific">Lysobacter enzymogenes</name>
    <dbReference type="NCBI Taxonomy" id="69"/>
    <lineage>
        <taxon>Bacteria</taxon>
        <taxon>Pseudomonadati</taxon>
        <taxon>Pseudomonadota</taxon>
        <taxon>Gammaproteobacteria</taxon>
        <taxon>Lysobacterales</taxon>
        <taxon>Lysobacteraceae</taxon>
        <taxon>Lysobacter</taxon>
    </lineage>
</organism>
<dbReference type="AlphaFoldDB" id="A0AAU9B5T6"/>
<proteinExistence type="predicted"/>
<gene>
    <name evidence="1" type="ORF">LEN_4369</name>
</gene>
<name>A0AAU9B5T6_LYSEN</name>
<evidence type="ECO:0000313" key="2">
    <source>
        <dbReference type="Proteomes" id="UP000218824"/>
    </source>
</evidence>
<dbReference type="RefSeq" id="WP_145960195.1">
    <property type="nucleotide sequence ID" value="NZ_AP014940.1"/>
</dbReference>
<dbReference type="Proteomes" id="UP000218824">
    <property type="component" value="Chromosome"/>
</dbReference>
<protein>
    <submittedName>
        <fullName evidence="1">Uncharacterized protein</fullName>
    </submittedName>
</protein>
<dbReference type="KEGG" id="lem:LEN_4369"/>